<proteinExistence type="predicted"/>
<keyword evidence="2" id="KW-1185">Reference proteome</keyword>
<protein>
    <submittedName>
        <fullName evidence="1">Uncharacterized protein</fullName>
    </submittedName>
</protein>
<evidence type="ECO:0000313" key="2">
    <source>
        <dbReference type="Proteomes" id="UP000515472"/>
    </source>
</evidence>
<name>A0A6S6M298_9BACT</name>
<evidence type="ECO:0000313" key="1">
    <source>
        <dbReference type="EMBL" id="BCG46146.1"/>
    </source>
</evidence>
<dbReference type="EMBL" id="AP023213">
    <property type="protein sequence ID" value="BCG46146.1"/>
    <property type="molecule type" value="Genomic_DNA"/>
</dbReference>
<dbReference type="AlphaFoldDB" id="A0A6S6M298"/>
<dbReference type="KEGG" id="gbn:GEOBRER4_08960"/>
<gene>
    <name evidence="1" type="ORF">GEOBRER4_08960</name>
</gene>
<sequence length="201" mass="22028">MVFLVSVAMAIPLVAGCSSTKREYKVGVVGFQQCRPDLVLKETGYNDIETKNEAGRCNKRGMPVIFAAELAGGIEKQLKKKVVVVPLDVPYNYNIRSQIDIARREGLDYLVGGKLDSYIDPAAVDRAKRAGILANTAILSPTPSAIPDDAETVLKTDLKLARVSDGKILSEYREEEQGSKGGDYYTRELAEKIADRIEGFE</sequence>
<dbReference type="Proteomes" id="UP000515472">
    <property type="component" value="Chromosome"/>
</dbReference>
<accession>A0A6S6M298</accession>
<reference evidence="1 2" key="1">
    <citation type="submission" date="2020-06" db="EMBL/GenBank/DDBJ databases">
        <title>Interaction of electrochemicaly active bacteria, Geobacter bremensis R4 on different carbon anode.</title>
        <authorList>
            <person name="Meng L."/>
            <person name="Yoshida N."/>
        </authorList>
    </citation>
    <scope>NUCLEOTIDE SEQUENCE [LARGE SCALE GENOMIC DNA]</scope>
    <source>
        <strain evidence="1 2">R4</strain>
    </source>
</reference>
<organism evidence="1 2">
    <name type="scientific">Citrifermentans bremense</name>
    <dbReference type="NCBI Taxonomy" id="60035"/>
    <lineage>
        <taxon>Bacteria</taxon>
        <taxon>Pseudomonadati</taxon>
        <taxon>Thermodesulfobacteriota</taxon>
        <taxon>Desulfuromonadia</taxon>
        <taxon>Geobacterales</taxon>
        <taxon>Geobacteraceae</taxon>
        <taxon>Citrifermentans</taxon>
    </lineage>
</organism>